<proteinExistence type="predicted"/>
<evidence type="ECO:0000313" key="3">
    <source>
        <dbReference type="Proteomes" id="UP000649573"/>
    </source>
</evidence>
<comment type="caution">
    <text evidence="2">The sequence shown here is derived from an EMBL/GenBank/DDBJ whole genome shotgun (WGS) entry which is preliminary data.</text>
</comment>
<gene>
    <name evidence="2" type="ORF">GCM10010178_06190</name>
</gene>
<dbReference type="InterPro" id="IPR037883">
    <property type="entry name" value="Knr4/Smi1-like_sf"/>
</dbReference>
<accession>A0ABQ2UB12</accession>
<dbReference type="EMBL" id="BMRE01000001">
    <property type="protein sequence ID" value="GGU17151.1"/>
    <property type="molecule type" value="Genomic_DNA"/>
</dbReference>
<evidence type="ECO:0000259" key="1">
    <source>
        <dbReference type="SMART" id="SM00860"/>
    </source>
</evidence>
<feature type="domain" description="Knr4/Smi1-like" evidence="1">
    <location>
        <begin position="47"/>
        <end position="190"/>
    </location>
</feature>
<evidence type="ECO:0000313" key="2">
    <source>
        <dbReference type="EMBL" id="GGU17151.1"/>
    </source>
</evidence>
<reference evidence="3" key="1">
    <citation type="journal article" date="2019" name="Int. J. Syst. Evol. Microbiol.">
        <title>The Global Catalogue of Microorganisms (GCM) 10K type strain sequencing project: providing services to taxonomists for standard genome sequencing and annotation.</title>
        <authorList>
            <consortium name="The Broad Institute Genomics Platform"/>
            <consortium name="The Broad Institute Genome Sequencing Center for Infectious Disease"/>
            <person name="Wu L."/>
            <person name="Ma J."/>
        </authorList>
    </citation>
    <scope>NUCLEOTIDE SEQUENCE [LARGE SCALE GENOMIC DNA]</scope>
    <source>
        <strain evidence="3">JCM 3296</strain>
    </source>
</reference>
<organism evidence="2 3">
    <name type="scientific">Lentzea flava</name>
    <dbReference type="NCBI Taxonomy" id="103732"/>
    <lineage>
        <taxon>Bacteria</taxon>
        <taxon>Bacillati</taxon>
        <taxon>Actinomycetota</taxon>
        <taxon>Actinomycetes</taxon>
        <taxon>Pseudonocardiales</taxon>
        <taxon>Pseudonocardiaceae</taxon>
        <taxon>Lentzea</taxon>
    </lineage>
</organism>
<name>A0ABQ2UB12_9PSEU</name>
<protein>
    <recommendedName>
        <fullName evidence="1">Knr4/Smi1-like domain-containing protein</fullName>
    </recommendedName>
</protein>
<dbReference type="SUPFAM" id="SSF160631">
    <property type="entry name" value="SMI1/KNR4-like"/>
    <property type="match status" value="1"/>
</dbReference>
<dbReference type="Pfam" id="PF09346">
    <property type="entry name" value="SMI1_KNR4"/>
    <property type="match status" value="1"/>
</dbReference>
<sequence>MVSGGRAGHHPPSRRKVFGVTVEQSWQRITAALSSHAPATAREIRPPAPAGDVEALQRLVGLDFPADVLEWWSITDGIDDERDFGGNRDGRLVPDGYVPLGVRRAAEEYRRQAELPDQDCCDPGRAHRKSAGDTGFPYCTALLPLCRDSGGGLLCVDLRDGEDRGWIMRWSADEGYFPSDWASVTDVLAEIADRLEQEPVPTEGGALVWP</sequence>
<dbReference type="InterPro" id="IPR018958">
    <property type="entry name" value="Knr4/Smi1-like_dom"/>
</dbReference>
<dbReference type="Proteomes" id="UP000649573">
    <property type="component" value="Unassembled WGS sequence"/>
</dbReference>
<keyword evidence="3" id="KW-1185">Reference proteome</keyword>
<dbReference type="SMART" id="SM00860">
    <property type="entry name" value="SMI1_KNR4"/>
    <property type="match status" value="1"/>
</dbReference>